<reference evidence="7" key="1">
    <citation type="submission" date="2016-10" db="EMBL/GenBank/DDBJ databases">
        <authorList>
            <person name="Varghese N."/>
            <person name="Submissions S."/>
        </authorList>
    </citation>
    <scope>NUCLEOTIDE SEQUENCE [LARGE SCALE GENOMIC DNA]</scope>
    <source>
        <strain evidence="7">ATCC 700379</strain>
    </source>
</reference>
<sequence length="301" mass="33750">MAKENAKPILTVRSLKKYYVTGHKQINKAVDGVSFCIYPGETFGLVGESGSGKSTTGRSIIRLETPTQGDINFLGKDLSGNLSKQTQRWLRSKIQMIFQDPMASLNPRRTVLKSIEIGLKIHHIGCSDKERKNIVFQMLRKVGLSEDYAYCYPQDLSGGQRQRVGIARALIMEPPLVIADEPISALDVSIQAQIVNLMKDIQEETGTAYLFIAHDLSMVRYLSDRIGVMHLGHLVEIGTSDEIFHHAQHPYTQSLLSAIPTVNPEYEKSRTIQSYQNTNAREEYGKANWSKLSGTHYVLQP</sequence>
<proteinExistence type="inferred from homology"/>
<dbReference type="FunFam" id="3.40.50.300:FF:000016">
    <property type="entry name" value="Oligopeptide ABC transporter ATP-binding component"/>
    <property type="match status" value="1"/>
</dbReference>
<dbReference type="SMART" id="SM00382">
    <property type="entry name" value="AAA"/>
    <property type="match status" value="1"/>
</dbReference>
<keyword evidence="4 6" id="KW-0067">ATP-binding</keyword>
<dbReference type="GO" id="GO:0005524">
    <property type="term" value="F:ATP binding"/>
    <property type="evidence" value="ECO:0007669"/>
    <property type="project" value="UniProtKB-KW"/>
</dbReference>
<dbReference type="InterPro" id="IPR027417">
    <property type="entry name" value="P-loop_NTPase"/>
</dbReference>
<dbReference type="SUPFAM" id="SSF52540">
    <property type="entry name" value="P-loop containing nucleoside triphosphate hydrolases"/>
    <property type="match status" value="1"/>
</dbReference>
<dbReference type="PANTHER" id="PTHR43776">
    <property type="entry name" value="TRANSPORT ATP-BINDING PROTEIN"/>
    <property type="match status" value="1"/>
</dbReference>
<dbReference type="InterPro" id="IPR017871">
    <property type="entry name" value="ABC_transporter-like_CS"/>
</dbReference>
<keyword evidence="7" id="KW-1185">Reference proteome</keyword>
<evidence type="ECO:0000313" key="7">
    <source>
        <dbReference type="Proteomes" id="UP000198752"/>
    </source>
</evidence>
<dbReference type="GO" id="GO:0015833">
    <property type="term" value="P:peptide transport"/>
    <property type="evidence" value="ECO:0007669"/>
    <property type="project" value="InterPro"/>
</dbReference>
<dbReference type="EMBL" id="FOOY01000022">
    <property type="protein sequence ID" value="SFG79232.1"/>
    <property type="molecule type" value="Genomic_DNA"/>
</dbReference>
<dbReference type="PROSITE" id="PS00211">
    <property type="entry name" value="ABC_TRANSPORTER_1"/>
    <property type="match status" value="1"/>
</dbReference>
<dbReference type="InterPro" id="IPR003593">
    <property type="entry name" value="AAA+_ATPase"/>
</dbReference>
<evidence type="ECO:0000259" key="5">
    <source>
        <dbReference type="PROSITE" id="PS50893"/>
    </source>
</evidence>
<dbReference type="OrthoDB" id="9802264at2"/>
<evidence type="ECO:0000256" key="2">
    <source>
        <dbReference type="ARBA" id="ARBA00022448"/>
    </source>
</evidence>
<accession>A0A1I2UQ32</accession>
<dbReference type="Pfam" id="PF00005">
    <property type="entry name" value="ABC_tran"/>
    <property type="match status" value="1"/>
</dbReference>
<dbReference type="GO" id="GO:0055085">
    <property type="term" value="P:transmembrane transport"/>
    <property type="evidence" value="ECO:0007669"/>
    <property type="project" value="UniProtKB-ARBA"/>
</dbReference>
<gene>
    <name evidence="6" type="ORF">SAMN02982927_02785</name>
</gene>
<feature type="domain" description="ABC transporter" evidence="5">
    <location>
        <begin position="10"/>
        <end position="256"/>
    </location>
</feature>
<protein>
    <submittedName>
        <fullName evidence="6">Oligopeptide transport system ATP-binding protein</fullName>
    </submittedName>
</protein>
<dbReference type="InterPro" id="IPR003439">
    <property type="entry name" value="ABC_transporter-like_ATP-bd"/>
</dbReference>
<evidence type="ECO:0000313" key="6">
    <source>
        <dbReference type="EMBL" id="SFG79232.1"/>
    </source>
</evidence>
<dbReference type="Pfam" id="PF08352">
    <property type="entry name" value="oligo_HPY"/>
    <property type="match status" value="1"/>
</dbReference>
<dbReference type="InterPro" id="IPR013563">
    <property type="entry name" value="Oligopep_ABC_C"/>
</dbReference>
<dbReference type="InterPro" id="IPR050319">
    <property type="entry name" value="ABC_transp_ATP-bind"/>
</dbReference>
<dbReference type="STRING" id="269670.SAMN02982927_02785"/>
<dbReference type="Proteomes" id="UP000198752">
    <property type="component" value="Unassembled WGS sequence"/>
</dbReference>
<evidence type="ECO:0000256" key="3">
    <source>
        <dbReference type="ARBA" id="ARBA00022741"/>
    </source>
</evidence>
<dbReference type="PANTHER" id="PTHR43776:SF7">
    <property type="entry name" value="D,D-DIPEPTIDE TRANSPORT ATP-BINDING PROTEIN DDPF-RELATED"/>
    <property type="match status" value="1"/>
</dbReference>
<dbReference type="Gene3D" id="3.40.50.300">
    <property type="entry name" value="P-loop containing nucleotide triphosphate hydrolases"/>
    <property type="match status" value="1"/>
</dbReference>
<name>A0A1I2UQ32_9BACL</name>
<dbReference type="GO" id="GO:0016887">
    <property type="term" value="F:ATP hydrolysis activity"/>
    <property type="evidence" value="ECO:0007669"/>
    <property type="project" value="InterPro"/>
</dbReference>
<evidence type="ECO:0000256" key="4">
    <source>
        <dbReference type="ARBA" id="ARBA00022840"/>
    </source>
</evidence>
<organism evidence="6 7">
    <name type="scientific">Sporolactobacillus nakayamae</name>
    <dbReference type="NCBI Taxonomy" id="269670"/>
    <lineage>
        <taxon>Bacteria</taxon>
        <taxon>Bacillati</taxon>
        <taxon>Bacillota</taxon>
        <taxon>Bacilli</taxon>
        <taxon>Bacillales</taxon>
        <taxon>Sporolactobacillaceae</taxon>
        <taxon>Sporolactobacillus</taxon>
    </lineage>
</organism>
<keyword evidence="2" id="KW-0813">Transport</keyword>
<dbReference type="PROSITE" id="PS50893">
    <property type="entry name" value="ABC_TRANSPORTER_2"/>
    <property type="match status" value="1"/>
</dbReference>
<keyword evidence="3" id="KW-0547">Nucleotide-binding</keyword>
<comment type="similarity">
    <text evidence="1">Belongs to the ABC transporter superfamily.</text>
</comment>
<dbReference type="AlphaFoldDB" id="A0A1I2UQ32"/>
<dbReference type="RefSeq" id="WP_093673968.1">
    <property type="nucleotide sequence ID" value="NZ_FOOY01000022.1"/>
</dbReference>
<dbReference type="CDD" id="cd03257">
    <property type="entry name" value="ABC_NikE_OppD_transporters"/>
    <property type="match status" value="1"/>
</dbReference>
<evidence type="ECO:0000256" key="1">
    <source>
        <dbReference type="ARBA" id="ARBA00005417"/>
    </source>
</evidence>